<evidence type="ECO:0000313" key="3">
    <source>
        <dbReference type="Proteomes" id="UP000297280"/>
    </source>
</evidence>
<feature type="compositionally biased region" description="Polar residues" evidence="1">
    <location>
        <begin position="169"/>
        <end position="186"/>
    </location>
</feature>
<evidence type="ECO:0000313" key="2">
    <source>
        <dbReference type="EMBL" id="TGO91465.1"/>
    </source>
</evidence>
<feature type="compositionally biased region" description="Polar residues" evidence="1">
    <location>
        <begin position="23"/>
        <end position="36"/>
    </location>
</feature>
<accession>A0A4Z1L3T1</accession>
<dbReference type="AlphaFoldDB" id="A0A4Z1L3T1"/>
<dbReference type="Proteomes" id="UP000297280">
    <property type="component" value="Unassembled WGS sequence"/>
</dbReference>
<feature type="region of interest" description="Disordered" evidence="1">
    <location>
        <begin position="159"/>
        <end position="190"/>
    </location>
</feature>
<dbReference type="EMBL" id="PQXO01000027">
    <property type="protein sequence ID" value="TGO91465.1"/>
    <property type="molecule type" value="Genomic_DNA"/>
</dbReference>
<keyword evidence="3" id="KW-1185">Reference proteome</keyword>
<sequence>MFGSVLAPPPIDNVTDLKEPNWSKEQPPSYTPSGSYLTGPDKFVDLHLDDLKDTNYDVCNEAARASSRWADGCASEVTVSPPSQAYFADVGSQKSVTRVVSQWSQEQTLPVYEPYQIEQTMIAEANPQSNNEATHSSTWWSARWSTTWAQAFGDTIAPPNPVHFPSAKPRNNTSVSNLNQTTSLTGRNPHKGFHKTKILLAKKLMSWITSIHGSKHTSTTSYEELTPDRRNPYDNAAKSFIDCAKTLLLQSEGPNQRVDDWMIMGFIDEKYTVPEDGEKRPYLFGEWEYLWAVEEDEVATSRNSMVGKDPRAGKSWRDGCTWFPQCRAPTAEDWRWWWGEWKKVPRAIREWKSREEVWPWQRGL</sequence>
<proteinExistence type="predicted"/>
<name>A0A4Z1L3T1_9HELO</name>
<organism evidence="2 3">
    <name type="scientific">Botrytis porri</name>
    <dbReference type="NCBI Taxonomy" id="87229"/>
    <lineage>
        <taxon>Eukaryota</taxon>
        <taxon>Fungi</taxon>
        <taxon>Dikarya</taxon>
        <taxon>Ascomycota</taxon>
        <taxon>Pezizomycotina</taxon>
        <taxon>Leotiomycetes</taxon>
        <taxon>Helotiales</taxon>
        <taxon>Sclerotiniaceae</taxon>
        <taxon>Botrytis</taxon>
    </lineage>
</organism>
<gene>
    <name evidence="2" type="ORF">BPOR_0027g00180</name>
</gene>
<protein>
    <submittedName>
        <fullName evidence="2">Uncharacterized protein</fullName>
    </submittedName>
</protein>
<comment type="caution">
    <text evidence="2">The sequence shown here is derived from an EMBL/GenBank/DDBJ whole genome shotgun (WGS) entry which is preliminary data.</text>
</comment>
<reference evidence="2 3" key="1">
    <citation type="submission" date="2017-12" db="EMBL/GenBank/DDBJ databases">
        <title>Comparative genomics of Botrytis spp.</title>
        <authorList>
            <person name="Valero-Jimenez C.A."/>
            <person name="Tapia P."/>
            <person name="Veloso J."/>
            <person name="Silva-Moreno E."/>
            <person name="Staats M."/>
            <person name="Valdes J.H."/>
            <person name="Van Kan J.A.L."/>
        </authorList>
    </citation>
    <scope>NUCLEOTIDE SEQUENCE [LARGE SCALE GENOMIC DNA]</scope>
    <source>
        <strain evidence="2 3">MUCL3349</strain>
    </source>
</reference>
<feature type="region of interest" description="Disordered" evidence="1">
    <location>
        <begin position="1"/>
        <end position="36"/>
    </location>
</feature>
<evidence type="ECO:0000256" key="1">
    <source>
        <dbReference type="SAM" id="MobiDB-lite"/>
    </source>
</evidence>